<accession>A0A086TD49</accession>
<keyword evidence="5" id="KW-0964">Secreted</keyword>
<keyword evidence="11" id="KW-1185">Reference proteome</keyword>
<dbReference type="EMBL" id="JPKY01000011">
    <property type="protein sequence ID" value="KFH47281.1"/>
    <property type="molecule type" value="Genomic_DNA"/>
</dbReference>
<evidence type="ECO:0000256" key="5">
    <source>
        <dbReference type="ARBA" id="ARBA00022525"/>
    </source>
</evidence>
<dbReference type="GO" id="GO:0004784">
    <property type="term" value="F:superoxide dismutase activity"/>
    <property type="evidence" value="ECO:0007669"/>
    <property type="project" value="UniProtKB-EC"/>
</dbReference>
<keyword evidence="9" id="KW-0732">Signal</keyword>
<organism evidence="10 11">
    <name type="scientific">Hapsidospora chrysogenum (strain ATCC 11550 / CBS 779.69 / DSM 880 / IAM 14645 / JCM 23072 / IMI 49137)</name>
    <name type="common">Acremonium chrysogenum</name>
    <dbReference type="NCBI Taxonomy" id="857340"/>
    <lineage>
        <taxon>Eukaryota</taxon>
        <taxon>Fungi</taxon>
        <taxon>Dikarya</taxon>
        <taxon>Ascomycota</taxon>
        <taxon>Pezizomycotina</taxon>
        <taxon>Sordariomycetes</taxon>
        <taxon>Hypocreomycetidae</taxon>
        <taxon>Hypocreales</taxon>
        <taxon>Bionectriaceae</taxon>
        <taxon>Hapsidospora</taxon>
    </lineage>
</organism>
<dbReference type="Proteomes" id="UP000029964">
    <property type="component" value="Unassembled WGS sequence"/>
</dbReference>
<proteinExistence type="inferred from homology"/>
<evidence type="ECO:0000256" key="2">
    <source>
        <dbReference type="ARBA" id="ARBA00004613"/>
    </source>
</evidence>
<dbReference type="FunFam" id="2.60.40.200:FF:000007">
    <property type="entry name" value="Cell surface Cu-only superoxide dismutase 5"/>
    <property type="match status" value="1"/>
</dbReference>
<dbReference type="AlphaFoldDB" id="A0A086TD49"/>
<dbReference type="GO" id="GO:0046872">
    <property type="term" value="F:metal ion binding"/>
    <property type="evidence" value="ECO:0007669"/>
    <property type="project" value="InterPro"/>
</dbReference>
<evidence type="ECO:0000256" key="6">
    <source>
        <dbReference type="ARBA" id="ARBA00022862"/>
    </source>
</evidence>
<dbReference type="InterPro" id="IPR036423">
    <property type="entry name" value="SOD-like_Cu/Zn_dom_sf"/>
</dbReference>
<dbReference type="SUPFAM" id="SSF49329">
    <property type="entry name" value="Cu,Zn superoxide dismutase-like"/>
    <property type="match status" value="1"/>
</dbReference>
<feature type="chain" id="PRO_5001815593" description="superoxide dismutase" evidence="9">
    <location>
        <begin position="21"/>
        <end position="256"/>
    </location>
</feature>
<feature type="region of interest" description="Disordered" evidence="8">
    <location>
        <begin position="188"/>
        <end position="232"/>
    </location>
</feature>
<evidence type="ECO:0000256" key="8">
    <source>
        <dbReference type="SAM" id="MobiDB-lite"/>
    </source>
</evidence>
<comment type="similarity">
    <text evidence="3">Belongs to the Cu-Zn superoxide dismutase family.</text>
</comment>
<gene>
    <name evidence="10" type="ORF">ACRE_019090</name>
</gene>
<name>A0A086TD49_HAPC1</name>
<protein>
    <recommendedName>
        <fullName evidence="4">superoxide dismutase</fullName>
        <ecNumber evidence="4">1.15.1.1</ecNumber>
    </recommendedName>
</protein>
<comment type="caution">
    <text evidence="10">The sequence shown here is derived from an EMBL/GenBank/DDBJ whole genome shotgun (WGS) entry which is preliminary data.</text>
</comment>
<dbReference type="Gene3D" id="2.60.40.200">
    <property type="entry name" value="Superoxide dismutase, copper/zinc binding domain"/>
    <property type="match status" value="1"/>
</dbReference>
<keyword evidence="6" id="KW-0049">Antioxidant</keyword>
<evidence type="ECO:0000256" key="1">
    <source>
        <dbReference type="ARBA" id="ARBA00004196"/>
    </source>
</evidence>
<evidence type="ECO:0000313" key="10">
    <source>
        <dbReference type="EMBL" id="KFH47281.1"/>
    </source>
</evidence>
<feature type="compositionally biased region" description="Pro residues" evidence="8">
    <location>
        <begin position="202"/>
        <end position="231"/>
    </location>
</feature>
<dbReference type="GO" id="GO:0005576">
    <property type="term" value="C:extracellular region"/>
    <property type="evidence" value="ECO:0007669"/>
    <property type="project" value="UniProtKB-SubCell"/>
</dbReference>
<dbReference type="HOGENOM" id="CLU_063073_0_0_1"/>
<comment type="subcellular location">
    <subcellularLocation>
        <location evidence="1">Cell envelope</location>
    </subcellularLocation>
    <subcellularLocation>
        <location evidence="2">Secreted</location>
    </subcellularLocation>
</comment>
<sequence>MHGKATLALLSAAAIGQVAAEGAPETSGNPPNVVYKATVDKAWFPGAVLPGPLKASISAKAPSDGEGVKFNVHFENLPEEGGPFTYHLHRKAVPADGNCTEASTHLDPYGAGAEIKCDRSAPETCEVGDLSGKYGAIESSPYHASYHDLYAATKEGDEAFFGDLSFVLHYANSTRLACANFVKEEVAPHPTDCHPGNTPVPTGTPTPTGPPGSDPTGPPDSDPTAPVPPPEAGAAQMSVLSIPAMLLGAAAVAFGL</sequence>
<evidence type="ECO:0000256" key="4">
    <source>
        <dbReference type="ARBA" id="ARBA00012682"/>
    </source>
</evidence>
<evidence type="ECO:0000256" key="3">
    <source>
        <dbReference type="ARBA" id="ARBA00010457"/>
    </source>
</evidence>
<dbReference type="STRING" id="857340.A0A086TD49"/>
<evidence type="ECO:0000256" key="7">
    <source>
        <dbReference type="ARBA" id="ARBA00049204"/>
    </source>
</evidence>
<evidence type="ECO:0000256" key="9">
    <source>
        <dbReference type="SAM" id="SignalP"/>
    </source>
</evidence>
<dbReference type="EC" id="1.15.1.1" evidence="4"/>
<reference evidence="11" key="1">
    <citation type="journal article" date="2014" name="Genome Announc.">
        <title>Genome sequence and annotation of Acremonium chrysogenum, producer of the beta-lactam antibiotic cephalosporin C.</title>
        <authorList>
            <person name="Terfehr D."/>
            <person name="Dahlmann T.A."/>
            <person name="Specht T."/>
            <person name="Zadra I."/>
            <person name="Kuernsteiner H."/>
            <person name="Kueck U."/>
        </authorList>
    </citation>
    <scope>NUCLEOTIDE SEQUENCE [LARGE SCALE GENOMIC DNA]</scope>
    <source>
        <strain evidence="11">ATCC 11550 / CBS 779.69 / DSM 880 / IAM 14645 / JCM 23072 / IMI 49137</strain>
    </source>
</reference>
<feature type="signal peptide" evidence="9">
    <location>
        <begin position="1"/>
        <end position="20"/>
    </location>
</feature>
<evidence type="ECO:0000313" key="11">
    <source>
        <dbReference type="Proteomes" id="UP000029964"/>
    </source>
</evidence>
<comment type="catalytic activity">
    <reaction evidence="7">
        <text>2 superoxide + 2 H(+) = H2O2 + O2</text>
        <dbReference type="Rhea" id="RHEA:20696"/>
        <dbReference type="ChEBI" id="CHEBI:15378"/>
        <dbReference type="ChEBI" id="CHEBI:15379"/>
        <dbReference type="ChEBI" id="CHEBI:16240"/>
        <dbReference type="ChEBI" id="CHEBI:18421"/>
        <dbReference type="EC" id="1.15.1.1"/>
    </reaction>
</comment>
<dbReference type="OrthoDB" id="159229at2759"/>